<dbReference type="AlphaFoldDB" id="A6MN86"/>
<keyword evidence="2" id="KW-0614">Plasmid</keyword>
<evidence type="ECO:0000313" key="2">
    <source>
        <dbReference type="EMBL" id="ABQ95629.1"/>
    </source>
</evidence>
<feature type="compositionally biased region" description="Basic and acidic residues" evidence="1">
    <location>
        <begin position="177"/>
        <end position="188"/>
    </location>
</feature>
<dbReference type="EMBL" id="EF407946">
    <property type="protein sequence ID" value="ABQ95629.1"/>
    <property type="molecule type" value="Genomic_DNA"/>
</dbReference>
<feature type="region of interest" description="Disordered" evidence="1">
    <location>
        <begin position="168"/>
        <end position="234"/>
    </location>
</feature>
<feature type="compositionally biased region" description="Basic and acidic residues" evidence="1">
    <location>
        <begin position="1"/>
        <end position="13"/>
    </location>
</feature>
<geneLocation type="plasmid" evidence="2">
    <name>pL4C</name>
</geneLocation>
<feature type="region of interest" description="Disordered" evidence="1">
    <location>
        <begin position="1"/>
        <end position="20"/>
    </location>
</feature>
<name>A6MN86_9DEIN</name>
<dbReference type="RefSeq" id="WP_012477501.1">
    <property type="nucleotide sequence ID" value="NC_010878.1"/>
</dbReference>
<reference evidence="2" key="1">
    <citation type="journal article" date="2007" name="Plasmid">
        <title>Sequence analysis and characterizations of two novel plasmids isolated from Thermus sp. 4C.</title>
        <authorList>
            <person name="Ruan L."/>
            <person name="Xu X."/>
        </authorList>
    </citation>
    <scope>NUCLEOTIDE SEQUENCE</scope>
    <source>
        <strain evidence="2">4C</strain>
        <plasmid evidence="2">pL4C</plasmid>
    </source>
</reference>
<proteinExistence type="predicted"/>
<feature type="compositionally biased region" description="Pro residues" evidence="1">
    <location>
        <begin position="207"/>
        <end position="217"/>
    </location>
</feature>
<feature type="compositionally biased region" description="Basic and acidic residues" evidence="1">
    <location>
        <begin position="218"/>
        <end position="234"/>
    </location>
</feature>
<protein>
    <submittedName>
        <fullName evidence="2">Uncharacterized protein</fullName>
    </submittedName>
</protein>
<evidence type="ECO:0000256" key="1">
    <source>
        <dbReference type="SAM" id="MobiDB-lite"/>
    </source>
</evidence>
<organism evidence="2">
    <name type="scientific">Thermus sp. 4C</name>
    <dbReference type="NCBI Taxonomy" id="446041"/>
    <lineage>
        <taxon>Bacteria</taxon>
        <taxon>Thermotogati</taxon>
        <taxon>Deinococcota</taxon>
        <taxon>Deinococci</taxon>
        <taxon>Thermales</taxon>
        <taxon>Thermaceae</taxon>
        <taxon>Thermus</taxon>
    </lineage>
</organism>
<sequence length="327" mass="36840">MEEAREERKEKTGARHPAHQATLFLEGRLGEEGFQSPRLPEECRVAVAGYALSQPEEHRGEGVFTLWPRTDEEGRLTEAHVALKLKRPMEGPELVVHGVLLHADRRRLVVVVQPKSGEAFRIVLGRARGFTAFLEPRRTYRFEGALRGGRLLAERAFPLGKWVLARKGGRPLPEPIEGDRNSHLEGRRGKGAAPEEAEGRREEAQRPAPPGPEGPPKPPKEARPPGEGRPRRDPVRVWRAPEEEEAPGGLGLPPPLPKGQVMGLVGEGPYYLVLRPEALALWWPKVERLLPEFPRRHEVRWYPDGSRAVVAWDLEALKVWYKRVLRG</sequence>
<accession>A6MN86</accession>